<dbReference type="InterPro" id="IPR009078">
    <property type="entry name" value="Ferritin-like_SF"/>
</dbReference>
<evidence type="ECO:0000313" key="2">
    <source>
        <dbReference type="Proteomes" id="UP000182719"/>
    </source>
</evidence>
<proteinExistence type="predicted"/>
<gene>
    <name evidence="1" type="ORF">SAMN05444354_101152</name>
</gene>
<reference evidence="2" key="1">
    <citation type="submission" date="2016-10" db="EMBL/GenBank/DDBJ databases">
        <authorList>
            <person name="Varghese N."/>
            <person name="Submissions S."/>
        </authorList>
    </citation>
    <scope>NUCLEOTIDE SEQUENCE [LARGE SCALE GENOMIC DNA]</scope>
    <source>
        <strain evidence="2">DSM 17044</strain>
    </source>
</reference>
<dbReference type="SUPFAM" id="SSF47240">
    <property type="entry name" value="Ferritin-like"/>
    <property type="match status" value="1"/>
</dbReference>
<protein>
    <submittedName>
        <fullName evidence="1">Uncharacterized protein</fullName>
    </submittedName>
</protein>
<name>A0A1H7FM07_STIAU</name>
<dbReference type="GO" id="GO:0016491">
    <property type="term" value="F:oxidoreductase activity"/>
    <property type="evidence" value="ECO:0007669"/>
    <property type="project" value="InterPro"/>
</dbReference>
<dbReference type="Proteomes" id="UP000182719">
    <property type="component" value="Unassembled WGS sequence"/>
</dbReference>
<dbReference type="EMBL" id="FOAP01000001">
    <property type="protein sequence ID" value="SEK27011.1"/>
    <property type="molecule type" value="Genomic_DNA"/>
</dbReference>
<organism evidence="1 2">
    <name type="scientific">Stigmatella aurantiaca</name>
    <dbReference type="NCBI Taxonomy" id="41"/>
    <lineage>
        <taxon>Bacteria</taxon>
        <taxon>Pseudomonadati</taxon>
        <taxon>Myxococcota</taxon>
        <taxon>Myxococcia</taxon>
        <taxon>Myxococcales</taxon>
        <taxon>Cystobacterineae</taxon>
        <taxon>Archangiaceae</taxon>
        <taxon>Stigmatella</taxon>
    </lineage>
</organism>
<dbReference type="InterPro" id="IPR012348">
    <property type="entry name" value="RNR-like"/>
</dbReference>
<accession>A0A1H7FM07</accession>
<keyword evidence="2" id="KW-1185">Reference proteome</keyword>
<sequence length="471" mass="49620">MLAGRGGAPLRERSLGTVIALGEGLPFTLEPAMDSSSVYRAFLNALRLSLVSPLVLAGCGDDEDLTGYALPACEDGGLAVSGLSPAAPVDAVQLRTRVSTGNEVVNTRATATSGTPCATASNPSACQSTLEGLAPASSFHRICYDICSEYYLATTRGDDVTAHATLESLRGFLGTVDTPQEAALIAFAEGYNLSCGNLKRGGVRTNADGSFSVIGTQGFACGEGTKVTRFILEVFPSGELKEGSRKVIEKGNDNCAIGRRPAGLRTAEEVACTDALGRHFAAAAHLEAASIHAFLRLREELALHGADAALQEAALRSACDEVRHTEVSKRLAGLFGAVPPRPGVEALPLRSLFEVALDNAVEGCVRETFGALVAHHQAAHARDEGIRQVMSQIAEDETRHAGLSWTIDRWVQPKLSAPEQERLREARARAVAALREEMATAPEAVLIEEAGLPPPAVASAMMDSLARDLWA</sequence>
<dbReference type="CDD" id="cd00657">
    <property type="entry name" value="Ferritin_like"/>
    <property type="match status" value="1"/>
</dbReference>
<evidence type="ECO:0000313" key="1">
    <source>
        <dbReference type="EMBL" id="SEK27011.1"/>
    </source>
</evidence>
<dbReference type="AlphaFoldDB" id="A0A1H7FM07"/>
<dbReference type="Gene3D" id="1.10.620.20">
    <property type="entry name" value="Ribonucleotide Reductase, subunit A"/>
    <property type="match status" value="1"/>
</dbReference>